<dbReference type="AlphaFoldDB" id="A0A975G1Q0"/>
<dbReference type="SUPFAM" id="SSF51905">
    <property type="entry name" value="FAD/NAD(P)-binding domain"/>
    <property type="match status" value="1"/>
</dbReference>
<evidence type="ECO:0000313" key="2">
    <source>
        <dbReference type="EMBL" id="QUD88943.1"/>
    </source>
</evidence>
<dbReference type="Proteomes" id="UP000676409">
    <property type="component" value="Chromosome"/>
</dbReference>
<evidence type="ECO:0000259" key="1">
    <source>
        <dbReference type="Pfam" id="PF01593"/>
    </source>
</evidence>
<dbReference type="Gene3D" id="3.30.70.1990">
    <property type="match status" value="1"/>
</dbReference>
<dbReference type="Pfam" id="PF01593">
    <property type="entry name" value="Amino_oxidase"/>
    <property type="match status" value="1"/>
</dbReference>
<keyword evidence="3" id="KW-1185">Reference proteome</keyword>
<dbReference type="KEGG" id="caul:KCG34_03375"/>
<dbReference type="InterPro" id="IPR036188">
    <property type="entry name" value="FAD/NAD-bd_sf"/>
</dbReference>
<organism evidence="2 3">
    <name type="scientific">Phenylobacterium montanum</name>
    <dbReference type="NCBI Taxonomy" id="2823693"/>
    <lineage>
        <taxon>Bacteria</taxon>
        <taxon>Pseudomonadati</taxon>
        <taxon>Pseudomonadota</taxon>
        <taxon>Alphaproteobacteria</taxon>
        <taxon>Caulobacterales</taxon>
        <taxon>Caulobacteraceae</taxon>
        <taxon>Phenylobacterium</taxon>
    </lineage>
</organism>
<dbReference type="PANTHER" id="PTHR42923:SF17">
    <property type="entry name" value="AMINE OXIDASE DOMAIN-CONTAINING PROTEIN"/>
    <property type="match status" value="1"/>
</dbReference>
<dbReference type="RefSeq" id="WP_211938993.1">
    <property type="nucleotide sequence ID" value="NZ_CP073078.1"/>
</dbReference>
<dbReference type="InterPro" id="IPR002937">
    <property type="entry name" value="Amino_oxidase"/>
</dbReference>
<evidence type="ECO:0000313" key="3">
    <source>
        <dbReference type="Proteomes" id="UP000676409"/>
    </source>
</evidence>
<dbReference type="GO" id="GO:0016491">
    <property type="term" value="F:oxidoreductase activity"/>
    <property type="evidence" value="ECO:0007669"/>
    <property type="project" value="InterPro"/>
</dbReference>
<dbReference type="EMBL" id="CP073078">
    <property type="protein sequence ID" value="QUD88943.1"/>
    <property type="molecule type" value="Genomic_DNA"/>
</dbReference>
<reference evidence="2" key="1">
    <citation type="submission" date="2021-04" db="EMBL/GenBank/DDBJ databases">
        <title>The complete genome sequence of Caulobacter sp. S6.</title>
        <authorList>
            <person name="Tang Y."/>
            <person name="Ouyang W."/>
            <person name="Liu Q."/>
            <person name="Huang B."/>
            <person name="Guo Z."/>
            <person name="Lei P."/>
        </authorList>
    </citation>
    <scope>NUCLEOTIDE SEQUENCE</scope>
    <source>
        <strain evidence="2">S6</strain>
    </source>
</reference>
<feature type="domain" description="Amine oxidase" evidence="1">
    <location>
        <begin position="10"/>
        <end position="265"/>
    </location>
</feature>
<sequence>MKIAVIGAGISGLGAAYALKDHHQVTIFEKDARLGGHANPVTVDYDGQAIDVDTGFIVYNVRNYPNLLGLFEHLGVESVPTDMSFAFAGRGVEWSSNFPGGVFAQKRNLVSPRFLAMLADIRRFNRQALADLEAGVLCDLTLGGYLRLGGYGPAFEQNYLLPMGAAIWSTSEAGVEAAPAESFVRFFANHNLLQMIQPSWRTVMGTSRAYLDPLTRRLTAGTQVRPGAVEVNRTAAGVLVRSRDGSTDLFDQVIFACHSDQALALLTDADQEEHAFLGAIRYAPNRAYLHRDPALMPRRRAAWGAWNYIYSQGACPGSVTYWMNRLQHIDPARPLFVSLNPESAPDERLTFAAFDYDHPQFDTPSLAAQRQFGRIQGRGGVWYAGAWLGHGFHEDGLTAGLRAALALGGEVPWRFVDHRIEGGPLPGLDQAQPERRVA</sequence>
<name>A0A975G1Q0_9CAUL</name>
<accession>A0A975G1Q0</accession>
<dbReference type="Gene3D" id="3.50.50.60">
    <property type="entry name" value="FAD/NAD(P)-binding domain"/>
    <property type="match status" value="1"/>
</dbReference>
<proteinExistence type="predicted"/>
<gene>
    <name evidence="2" type="ORF">KCG34_03375</name>
</gene>
<dbReference type="Gene3D" id="1.10.405.20">
    <property type="match status" value="1"/>
</dbReference>
<protein>
    <submittedName>
        <fullName evidence="2">FAD-dependent oxidoreductase</fullName>
    </submittedName>
</protein>
<dbReference type="InterPro" id="IPR050464">
    <property type="entry name" value="Zeta_carotene_desat/Oxidored"/>
</dbReference>
<dbReference type="PANTHER" id="PTHR42923">
    <property type="entry name" value="PROTOPORPHYRINOGEN OXIDASE"/>
    <property type="match status" value="1"/>
</dbReference>